<dbReference type="Pfam" id="PF01161">
    <property type="entry name" value="PBP"/>
    <property type="match status" value="1"/>
</dbReference>
<evidence type="ECO:0000313" key="2">
    <source>
        <dbReference type="EMBL" id="KAI5064864.1"/>
    </source>
</evidence>
<reference evidence="2" key="1">
    <citation type="submission" date="2021-01" db="EMBL/GenBank/DDBJ databases">
        <title>Adiantum capillus-veneris genome.</title>
        <authorList>
            <person name="Fang Y."/>
            <person name="Liao Q."/>
        </authorList>
    </citation>
    <scope>NUCLEOTIDE SEQUENCE</scope>
    <source>
        <strain evidence="2">H3</strain>
        <tissue evidence="2">Leaf</tissue>
    </source>
</reference>
<dbReference type="EMBL" id="JABFUD020000019">
    <property type="protein sequence ID" value="KAI5064864.1"/>
    <property type="molecule type" value="Genomic_DNA"/>
</dbReference>
<dbReference type="Gene3D" id="3.90.280.10">
    <property type="entry name" value="PEBP-like"/>
    <property type="match status" value="1"/>
</dbReference>
<comment type="similarity">
    <text evidence="1">Belongs to the phosphatidylethanolamine-binding protein family.</text>
</comment>
<dbReference type="SUPFAM" id="SSF49777">
    <property type="entry name" value="PEBP-like"/>
    <property type="match status" value="1"/>
</dbReference>
<name>A0A9D4UB97_ADICA</name>
<dbReference type="Proteomes" id="UP000886520">
    <property type="component" value="Chromosome 19"/>
</dbReference>
<dbReference type="InterPro" id="IPR036610">
    <property type="entry name" value="PEBP-like_sf"/>
</dbReference>
<gene>
    <name evidence="2" type="ORF">GOP47_0019559</name>
</gene>
<evidence type="ECO:0000313" key="3">
    <source>
        <dbReference type="Proteomes" id="UP000886520"/>
    </source>
</evidence>
<dbReference type="InterPro" id="IPR035810">
    <property type="entry name" value="PEBP_euk"/>
</dbReference>
<comment type="caution">
    <text evidence="2">The sequence shown here is derived from an EMBL/GenBank/DDBJ whole genome shotgun (WGS) entry which is preliminary data.</text>
</comment>
<dbReference type="InterPro" id="IPR001858">
    <property type="entry name" value="Phosphatidylethanolamine-bd_CS"/>
</dbReference>
<evidence type="ECO:0000256" key="1">
    <source>
        <dbReference type="ARBA" id="ARBA00007091"/>
    </source>
</evidence>
<dbReference type="OrthoDB" id="2506647at2759"/>
<organism evidence="2 3">
    <name type="scientific">Adiantum capillus-veneris</name>
    <name type="common">Maidenhair fern</name>
    <dbReference type="NCBI Taxonomy" id="13818"/>
    <lineage>
        <taxon>Eukaryota</taxon>
        <taxon>Viridiplantae</taxon>
        <taxon>Streptophyta</taxon>
        <taxon>Embryophyta</taxon>
        <taxon>Tracheophyta</taxon>
        <taxon>Polypodiopsida</taxon>
        <taxon>Polypodiidae</taxon>
        <taxon>Polypodiales</taxon>
        <taxon>Pteridineae</taxon>
        <taxon>Pteridaceae</taxon>
        <taxon>Vittarioideae</taxon>
        <taxon>Adiantum</taxon>
    </lineage>
</organism>
<sequence>MPLRACVVAECGVIPDWVDAFGAGRVEVSISFSAVPAGARSVRLGQLLPQNLTQTRPHLHLRPSSNDGRVRPSWLSVVMVDPDAPSPSSATVANFLHWIVSNIPSNSSFFHPSHSGKELSLVPPKIEHPEPSNCLVGAPYGPSYLSVNQKELKIFGDEVMPYVGPTPPSGTHRYYILVFEQEKKLNVTTILDRTKFSVREFTKKYDLSYPHGGTFFRVKAGS</sequence>
<dbReference type="CDD" id="cd00866">
    <property type="entry name" value="PEBP_euk"/>
    <property type="match status" value="1"/>
</dbReference>
<keyword evidence="3" id="KW-1185">Reference proteome</keyword>
<dbReference type="AlphaFoldDB" id="A0A9D4UB97"/>
<protein>
    <submittedName>
        <fullName evidence="2">Uncharacterized protein</fullName>
    </submittedName>
</protein>
<proteinExistence type="inferred from homology"/>
<accession>A0A9D4UB97</accession>
<dbReference type="PROSITE" id="PS01220">
    <property type="entry name" value="PBP"/>
    <property type="match status" value="1"/>
</dbReference>
<dbReference type="InterPro" id="IPR008914">
    <property type="entry name" value="PEBP"/>
</dbReference>
<dbReference type="PANTHER" id="PTHR11362">
    <property type="entry name" value="PHOSPHATIDYLETHANOLAMINE-BINDING PROTEIN"/>
    <property type="match status" value="1"/>
</dbReference>
<dbReference type="PANTHER" id="PTHR11362:SF150">
    <property type="match status" value="1"/>
</dbReference>